<dbReference type="InterPro" id="IPR003808">
    <property type="entry name" value="Fe-S_metab-assoc_dom"/>
</dbReference>
<name>A0A830HHD9_9CHLO</name>
<protein>
    <recommendedName>
        <fullName evidence="2">Fe-S metabolism associated domain-containing protein</fullName>
    </recommendedName>
</protein>
<dbReference type="Pfam" id="PF02657">
    <property type="entry name" value="SufE"/>
    <property type="match status" value="1"/>
</dbReference>
<evidence type="ECO:0000313" key="3">
    <source>
        <dbReference type="EMBL" id="GHP06534.1"/>
    </source>
</evidence>
<sequence length="234" mass="26120">MGVKPTNRSAHNLATWKKLGLPGCSKYPLARRAPLTIWDVMVALDLSDGYYHFRVHPEDARFFQIDTPTGLYQIDALNMGWTRSPQVFTDALRPVVRELRRRAASESSERYLDDFLICGETPALLFMAQKLPAMDDVHKVDQNKVEGCVSQVWVIVNLDEDGKLKLEADSDSQLTKGLAALLCKGLTGATPDEVVTLEPTFIEQLGLKQSLTPSRSNGFLNMFRLIQKKAANLA</sequence>
<dbReference type="OrthoDB" id="495661at2759"/>
<dbReference type="SUPFAM" id="SSF56672">
    <property type="entry name" value="DNA/RNA polymerases"/>
    <property type="match status" value="1"/>
</dbReference>
<comment type="caution">
    <text evidence="3">The sequence shown here is derived from an EMBL/GenBank/DDBJ whole genome shotgun (WGS) entry which is preliminary data.</text>
</comment>
<dbReference type="EMBL" id="BNJQ01000013">
    <property type="protein sequence ID" value="GHP06534.1"/>
    <property type="molecule type" value="Genomic_DNA"/>
</dbReference>
<accession>A0A830HHD9</accession>
<dbReference type="PANTHER" id="PTHR43597">
    <property type="entry name" value="SULFUR ACCEPTOR PROTEIN CSDE"/>
    <property type="match status" value="1"/>
</dbReference>
<evidence type="ECO:0000259" key="2">
    <source>
        <dbReference type="Pfam" id="PF02657"/>
    </source>
</evidence>
<feature type="domain" description="Fe-S metabolism associated" evidence="2">
    <location>
        <begin position="123"/>
        <end position="228"/>
    </location>
</feature>
<proteinExistence type="inferred from homology"/>
<organism evidence="3 4">
    <name type="scientific">Pycnococcus provasolii</name>
    <dbReference type="NCBI Taxonomy" id="41880"/>
    <lineage>
        <taxon>Eukaryota</taxon>
        <taxon>Viridiplantae</taxon>
        <taxon>Chlorophyta</taxon>
        <taxon>Pseudoscourfieldiophyceae</taxon>
        <taxon>Pseudoscourfieldiales</taxon>
        <taxon>Pycnococcaceae</taxon>
        <taxon>Pycnococcus</taxon>
    </lineage>
</organism>
<dbReference type="InterPro" id="IPR043502">
    <property type="entry name" value="DNA/RNA_pol_sf"/>
</dbReference>
<evidence type="ECO:0000313" key="4">
    <source>
        <dbReference type="Proteomes" id="UP000660262"/>
    </source>
</evidence>
<dbReference type="Proteomes" id="UP000660262">
    <property type="component" value="Unassembled WGS sequence"/>
</dbReference>
<comment type="similarity">
    <text evidence="1">Belongs to the SufE family.</text>
</comment>
<dbReference type="SUPFAM" id="SSF82649">
    <property type="entry name" value="SufE/NifU"/>
    <property type="match status" value="1"/>
</dbReference>
<dbReference type="Gene3D" id="3.90.1010.10">
    <property type="match status" value="1"/>
</dbReference>
<gene>
    <name evidence="3" type="ORF">PPROV_000527900</name>
</gene>
<reference evidence="3" key="1">
    <citation type="submission" date="2020-10" db="EMBL/GenBank/DDBJ databases">
        <title>Unveiling of a novel bifunctional photoreceptor, Dualchrome1, isolated from a cosmopolitan green alga.</title>
        <authorList>
            <person name="Suzuki S."/>
            <person name="Kawachi M."/>
        </authorList>
    </citation>
    <scope>NUCLEOTIDE SEQUENCE</scope>
    <source>
        <strain evidence="3">NIES 2893</strain>
    </source>
</reference>
<evidence type="ECO:0000256" key="1">
    <source>
        <dbReference type="ARBA" id="ARBA00010282"/>
    </source>
</evidence>
<dbReference type="PANTHER" id="PTHR43597:SF5">
    <property type="entry name" value="SUFE-LIKE PROTEIN 2, CHLOROPLASTIC"/>
    <property type="match status" value="1"/>
</dbReference>
<dbReference type="AlphaFoldDB" id="A0A830HHD9"/>
<keyword evidence="4" id="KW-1185">Reference proteome</keyword>